<accession>A0A914A539</accession>
<dbReference type="EnsemblMetazoa" id="XM_038202996.1">
    <property type="protein sequence ID" value="XP_038058924.1"/>
    <property type="gene ID" value="LOC119730207"/>
</dbReference>
<organism evidence="2 3">
    <name type="scientific">Patiria miniata</name>
    <name type="common">Bat star</name>
    <name type="synonym">Asterina miniata</name>
    <dbReference type="NCBI Taxonomy" id="46514"/>
    <lineage>
        <taxon>Eukaryota</taxon>
        <taxon>Metazoa</taxon>
        <taxon>Echinodermata</taxon>
        <taxon>Eleutherozoa</taxon>
        <taxon>Asterozoa</taxon>
        <taxon>Asteroidea</taxon>
        <taxon>Valvatacea</taxon>
        <taxon>Valvatida</taxon>
        <taxon>Asterinidae</taxon>
        <taxon>Patiria</taxon>
    </lineage>
</organism>
<dbReference type="Proteomes" id="UP000887568">
    <property type="component" value="Unplaced"/>
</dbReference>
<dbReference type="RefSeq" id="XP_038058923.1">
    <property type="nucleotide sequence ID" value="XM_038202995.1"/>
</dbReference>
<feature type="region of interest" description="Disordered" evidence="1">
    <location>
        <begin position="408"/>
        <end position="430"/>
    </location>
</feature>
<feature type="region of interest" description="Disordered" evidence="1">
    <location>
        <begin position="531"/>
        <end position="598"/>
    </location>
</feature>
<feature type="compositionally biased region" description="Low complexity" evidence="1">
    <location>
        <begin position="537"/>
        <end position="550"/>
    </location>
</feature>
<name>A0A914A539_PATMI</name>
<dbReference type="AlphaFoldDB" id="A0A914A539"/>
<protein>
    <recommendedName>
        <fullName evidence="4">BEN domain-containing protein</fullName>
    </recommendedName>
</protein>
<feature type="region of interest" description="Disordered" evidence="1">
    <location>
        <begin position="292"/>
        <end position="314"/>
    </location>
</feature>
<evidence type="ECO:0000313" key="2">
    <source>
        <dbReference type="EnsemblMetazoa" id="XP_038058923.1"/>
    </source>
</evidence>
<proteinExistence type="predicted"/>
<dbReference type="EnsemblMetazoa" id="XM_038202995.1">
    <property type="protein sequence ID" value="XP_038058923.1"/>
    <property type="gene ID" value="LOC119730207"/>
</dbReference>
<feature type="compositionally biased region" description="Polar residues" evidence="1">
    <location>
        <begin position="305"/>
        <end position="314"/>
    </location>
</feature>
<dbReference type="GeneID" id="119730207"/>
<keyword evidence="3" id="KW-1185">Reference proteome</keyword>
<dbReference type="RefSeq" id="XP_038058924.1">
    <property type="nucleotide sequence ID" value="XM_038202996.1"/>
</dbReference>
<feature type="region of interest" description="Disordered" evidence="1">
    <location>
        <begin position="754"/>
        <end position="816"/>
    </location>
</feature>
<evidence type="ECO:0000313" key="3">
    <source>
        <dbReference type="Proteomes" id="UP000887568"/>
    </source>
</evidence>
<feature type="compositionally biased region" description="Polar residues" evidence="1">
    <location>
        <begin position="803"/>
        <end position="816"/>
    </location>
</feature>
<feature type="region of interest" description="Disordered" evidence="1">
    <location>
        <begin position="613"/>
        <end position="642"/>
    </location>
</feature>
<feature type="compositionally biased region" description="Basic and acidic residues" evidence="1">
    <location>
        <begin position="625"/>
        <end position="641"/>
    </location>
</feature>
<feature type="region of interest" description="Disordered" evidence="1">
    <location>
        <begin position="334"/>
        <end position="376"/>
    </location>
</feature>
<dbReference type="RefSeq" id="XP_038058925.1">
    <property type="nucleotide sequence ID" value="XM_038202997.1"/>
</dbReference>
<feature type="compositionally biased region" description="Basic and acidic residues" evidence="1">
    <location>
        <begin position="354"/>
        <end position="376"/>
    </location>
</feature>
<sequence length="932" mass="103229">MDRQMHVSIAEQGCKKTPTSAKPRRTSYYKKKGRQGRRTKLTGSLLGAITKIINETEIMSISHLSQELFARGHSLSRSTVFRAMEVLGLQMDRDRKVWCAGPARTQAGRDPARGTKHDANMSIDEGYTKLHTNSTSANTGSFSGTSEDTLTLTASNYNYPQQRGYSSSNFQYTNDHVSLFDTEISENGGLYIETQSQNRQTKRGMDDSLNLVLQDFDLDQCTGRQGSALLADEWTDAAKDQDGLRPVNVTSSTFLQRRGRKRKSDCPAKFGAFHNRKETCVDTTCWPSTAPAAASNGHADGKLKGSSSAESQAPRTLPISVNLPADNPWIHVPPKTSVKAKESSTPSPGVYDYGIKDQERPQRLHQQEKQAGKMRTEKLPTGFKSRAESPVLPRTLTQSSLRDSLISEPEACDNGTSVSGKIERRNKSNGAAPKFRRVALDHEVAGFVEWDDSKFVLRDRRLIGTTLKDDHVPVTSFNLQGRGTDPPLRKSTPQSQRRQQSISPQLSPDAQKEVMHKDAGHQLQLQSSAANGGLNLSSKSQQAKAGASKWSEQHLGRQSRKAGQLLAGDENKPMVNSTMPGLRRISPDKSMRRETDPQTARLHALTSSLAAKTSRISEASSQDLEINRRRATDGKYSDKLSPDLYSNNANHELSVDRNHTIGSRADNEPRVTQTRQKAFSKSSLPSANKHGASACPQHESIQSSQNACGTVNAPASSDMNCFSMFLPELKSWMQDVSNRLNSMENQLQYLTQIITQPSGATEEADEKLSDEEETGDREAEETDEEDAGKAEDEEGVEEEEEGSQTWDTSLPPINTPDSNDMINKLLSDERWNSFSPYVGGTRLAIRLARDCIFGSKILSKSTVTGRNGMKPLQRDGVKKIKDCLMQIYGPKCSEVECEILWKMARESLSQLCKRTRRQFAIEANDNEMDEQA</sequence>
<dbReference type="OMA" id="SGVECEI"/>
<reference evidence="2" key="1">
    <citation type="submission" date="2022-11" db="UniProtKB">
        <authorList>
            <consortium name="EnsemblMetazoa"/>
        </authorList>
    </citation>
    <scope>IDENTIFICATION</scope>
</reference>
<feature type="compositionally biased region" description="Low complexity" evidence="1">
    <location>
        <begin position="489"/>
        <end position="508"/>
    </location>
</feature>
<dbReference type="EnsemblMetazoa" id="XM_038202997.1">
    <property type="protein sequence ID" value="XP_038058925.1"/>
    <property type="gene ID" value="LOC119730207"/>
</dbReference>
<feature type="compositionally biased region" description="Basic and acidic residues" evidence="1">
    <location>
        <begin position="510"/>
        <end position="519"/>
    </location>
</feature>
<feature type="region of interest" description="Disordered" evidence="1">
    <location>
        <begin position="474"/>
        <end position="519"/>
    </location>
</feature>
<dbReference type="OrthoDB" id="10072130at2759"/>
<feature type="region of interest" description="Disordered" evidence="1">
    <location>
        <begin position="1"/>
        <end position="24"/>
    </location>
</feature>
<evidence type="ECO:0008006" key="4">
    <source>
        <dbReference type="Google" id="ProtNLM"/>
    </source>
</evidence>
<feature type="compositionally biased region" description="Acidic residues" evidence="1">
    <location>
        <begin position="762"/>
        <end position="802"/>
    </location>
</feature>
<feature type="compositionally biased region" description="Polar residues" evidence="1">
    <location>
        <begin position="613"/>
        <end position="624"/>
    </location>
</feature>
<evidence type="ECO:0000256" key="1">
    <source>
        <dbReference type="SAM" id="MobiDB-lite"/>
    </source>
</evidence>
<feature type="compositionally biased region" description="Basic and acidic residues" evidence="1">
    <location>
        <begin position="585"/>
        <end position="596"/>
    </location>
</feature>